<dbReference type="RefSeq" id="WP_117329962.1">
    <property type="nucleotide sequence ID" value="NZ_QUWK01000005.1"/>
</dbReference>
<dbReference type="EMBL" id="QUWK01000005">
    <property type="protein sequence ID" value="RFU95154.1"/>
    <property type="molecule type" value="Genomic_DNA"/>
</dbReference>
<dbReference type="PANTHER" id="PTHR43761">
    <property type="entry name" value="D-ISOMER SPECIFIC 2-HYDROXYACID DEHYDROGENASE FAMILY PROTEIN (AFU_ORTHOLOGUE AFUA_1G13630)"/>
    <property type="match status" value="1"/>
</dbReference>
<keyword evidence="8" id="KW-1185">Reference proteome</keyword>
<reference evidence="8" key="1">
    <citation type="submission" date="2018-08" db="EMBL/GenBank/DDBJ databases">
        <authorList>
            <person name="Grouzdev D.S."/>
            <person name="Krutkina M.S."/>
        </authorList>
    </citation>
    <scope>NUCLEOTIDE SEQUENCE [LARGE SCALE GENOMIC DNA]</scope>
    <source>
        <strain evidence="8">4-11</strain>
    </source>
</reference>
<dbReference type="AlphaFoldDB" id="A0A372MHD8"/>
<keyword evidence="3" id="KW-0520">NAD</keyword>
<dbReference type="InterPro" id="IPR006140">
    <property type="entry name" value="D-isomer_DH_NAD-bd"/>
</dbReference>
<dbReference type="OrthoDB" id="9805416at2"/>
<evidence type="ECO:0000256" key="1">
    <source>
        <dbReference type="ARBA" id="ARBA00005854"/>
    </source>
</evidence>
<evidence type="ECO:0000256" key="2">
    <source>
        <dbReference type="ARBA" id="ARBA00023002"/>
    </source>
</evidence>
<sequence>MLILISDAFDDVLAEKLTTFGEVTTDKSRLGEAHVVLVRSKTKCTKDYIDQAPNLKVIIRGGVGIDNIDKAYAESKGIVVRNTPKSSAIAVAELAFALMLSTPCNLVAYHNGMKNGQWLKSMKRTELYGKTLCLFGIGNIARKVAERAKAFGMNVVAYDKYVKDSDAAEMKKTPEEAVKDADYISLHLPLTDETEGMVCRTLLAHCSKKPVIINTGRAGCVQEDDMVSMLEDGTVSWYCTDVWPTDPPAEDYPILKAERVTLTPHVGANSVENLARIGDEAYEILDGLKKEGVI</sequence>
<feature type="domain" description="D-isomer specific 2-hydroxyacid dehydrogenase catalytic" evidence="5">
    <location>
        <begin position="20"/>
        <end position="283"/>
    </location>
</feature>
<dbReference type="Pfam" id="PF00389">
    <property type="entry name" value="2-Hacid_dh"/>
    <property type="match status" value="1"/>
</dbReference>
<evidence type="ECO:0000256" key="3">
    <source>
        <dbReference type="ARBA" id="ARBA00023027"/>
    </source>
</evidence>
<protein>
    <submittedName>
        <fullName evidence="7">Hydroxyacid dehydrogenase</fullName>
    </submittedName>
</protein>
<dbReference type="GO" id="GO:0051287">
    <property type="term" value="F:NAD binding"/>
    <property type="evidence" value="ECO:0007669"/>
    <property type="project" value="InterPro"/>
</dbReference>
<reference evidence="7 8" key="2">
    <citation type="submission" date="2018-09" db="EMBL/GenBank/DDBJ databases">
        <title>Genome of Sphaerochaeta halotolerans strain 4-11.</title>
        <authorList>
            <person name="Nazina T.N."/>
            <person name="Sokolova D.S."/>
        </authorList>
    </citation>
    <scope>NUCLEOTIDE SEQUENCE [LARGE SCALE GENOMIC DNA]</scope>
    <source>
        <strain evidence="7 8">4-11</strain>
    </source>
</reference>
<dbReference type="PANTHER" id="PTHR43761:SF1">
    <property type="entry name" value="D-ISOMER SPECIFIC 2-HYDROXYACID DEHYDROGENASE CATALYTIC DOMAIN-CONTAINING PROTEIN-RELATED"/>
    <property type="match status" value="1"/>
</dbReference>
<organism evidence="7 8">
    <name type="scientific">Sphaerochaeta halotolerans</name>
    <dbReference type="NCBI Taxonomy" id="2293840"/>
    <lineage>
        <taxon>Bacteria</taxon>
        <taxon>Pseudomonadati</taxon>
        <taxon>Spirochaetota</taxon>
        <taxon>Spirochaetia</taxon>
        <taxon>Spirochaetales</taxon>
        <taxon>Sphaerochaetaceae</taxon>
        <taxon>Sphaerochaeta</taxon>
    </lineage>
</organism>
<dbReference type="Proteomes" id="UP000264002">
    <property type="component" value="Unassembled WGS sequence"/>
</dbReference>
<evidence type="ECO:0000259" key="5">
    <source>
        <dbReference type="Pfam" id="PF00389"/>
    </source>
</evidence>
<comment type="similarity">
    <text evidence="1 4">Belongs to the D-isomer specific 2-hydroxyacid dehydrogenase family.</text>
</comment>
<evidence type="ECO:0000313" key="8">
    <source>
        <dbReference type="Proteomes" id="UP000264002"/>
    </source>
</evidence>
<proteinExistence type="inferred from homology"/>
<dbReference type="InterPro" id="IPR006139">
    <property type="entry name" value="D-isomer_2_OHA_DH_cat_dom"/>
</dbReference>
<dbReference type="InterPro" id="IPR050418">
    <property type="entry name" value="D-iso_2-hydroxyacid_DH_PdxB"/>
</dbReference>
<evidence type="ECO:0000259" key="6">
    <source>
        <dbReference type="Pfam" id="PF02826"/>
    </source>
</evidence>
<dbReference type="GO" id="GO:0016616">
    <property type="term" value="F:oxidoreductase activity, acting on the CH-OH group of donors, NAD or NADP as acceptor"/>
    <property type="evidence" value="ECO:0007669"/>
    <property type="project" value="InterPro"/>
</dbReference>
<keyword evidence="2 4" id="KW-0560">Oxidoreductase</keyword>
<feature type="domain" description="D-isomer specific 2-hydroxyacid dehydrogenase NAD-binding" evidence="6">
    <location>
        <begin position="96"/>
        <end position="267"/>
    </location>
</feature>
<name>A0A372MHD8_9SPIR</name>
<gene>
    <name evidence="7" type="ORF">DYP60_05885</name>
</gene>
<evidence type="ECO:0000256" key="4">
    <source>
        <dbReference type="RuleBase" id="RU003719"/>
    </source>
</evidence>
<dbReference type="SUPFAM" id="SSF51735">
    <property type="entry name" value="NAD(P)-binding Rossmann-fold domains"/>
    <property type="match status" value="1"/>
</dbReference>
<evidence type="ECO:0000313" key="7">
    <source>
        <dbReference type="EMBL" id="RFU95154.1"/>
    </source>
</evidence>
<dbReference type="Pfam" id="PF02826">
    <property type="entry name" value="2-Hacid_dh_C"/>
    <property type="match status" value="1"/>
</dbReference>
<dbReference type="SUPFAM" id="SSF52283">
    <property type="entry name" value="Formate/glycerate dehydrogenase catalytic domain-like"/>
    <property type="match status" value="1"/>
</dbReference>
<accession>A0A372MHD8</accession>
<dbReference type="Gene3D" id="3.40.50.720">
    <property type="entry name" value="NAD(P)-binding Rossmann-like Domain"/>
    <property type="match status" value="2"/>
</dbReference>
<dbReference type="InterPro" id="IPR036291">
    <property type="entry name" value="NAD(P)-bd_dom_sf"/>
</dbReference>
<comment type="caution">
    <text evidence="7">The sequence shown here is derived from an EMBL/GenBank/DDBJ whole genome shotgun (WGS) entry which is preliminary data.</text>
</comment>